<sequence length="123" mass="13488">MDVVVGVPHVGGRKFIGGSRINERHILLGNIVKSAGFAFCRKIGFNFGDGLCHIARSGRRKEVLTLVILHTHNEHIFIVRNLNGVHTSPDVHVCETQFAVSPASFLELLIDKVAVSELHIAQS</sequence>
<organism evidence="1">
    <name type="scientific">bioreactor metagenome</name>
    <dbReference type="NCBI Taxonomy" id="1076179"/>
    <lineage>
        <taxon>unclassified sequences</taxon>
        <taxon>metagenomes</taxon>
        <taxon>ecological metagenomes</taxon>
    </lineage>
</organism>
<dbReference type="EMBL" id="VSSQ01021602">
    <property type="protein sequence ID" value="MPM67288.1"/>
    <property type="molecule type" value="Genomic_DNA"/>
</dbReference>
<reference evidence="1" key="1">
    <citation type="submission" date="2019-08" db="EMBL/GenBank/DDBJ databases">
        <authorList>
            <person name="Kucharzyk K."/>
            <person name="Murdoch R.W."/>
            <person name="Higgins S."/>
            <person name="Loffler F."/>
        </authorList>
    </citation>
    <scope>NUCLEOTIDE SEQUENCE</scope>
</reference>
<dbReference type="AlphaFoldDB" id="A0A645BQA2"/>
<name>A0A645BQA2_9ZZZZ</name>
<protein>
    <submittedName>
        <fullName evidence="1">Uncharacterized protein</fullName>
    </submittedName>
</protein>
<comment type="caution">
    <text evidence="1">The sequence shown here is derived from an EMBL/GenBank/DDBJ whole genome shotgun (WGS) entry which is preliminary data.</text>
</comment>
<gene>
    <name evidence="1" type="ORF">SDC9_114210</name>
</gene>
<proteinExistence type="predicted"/>
<accession>A0A645BQA2</accession>
<evidence type="ECO:0000313" key="1">
    <source>
        <dbReference type="EMBL" id="MPM67288.1"/>
    </source>
</evidence>